<evidence type="ECO:0000313" key="2">
    <source>
        <dbReference type="EMBL" id="GAI69883.1"/>
    </source>
</evidence>
<evidence type="ECO:0000259" key="1">
    <source>
        <dbReference type="PROSITE" id="PS51379"/>
    </source>
</evidence>
<dbReference type="Pfam" id="PF12838">
    <property type="entry name" value="Fer4_7"/>
    <property type="match status" value="1"/>
</dbReference>
<reference evidence="2" key="1">
    <citation type="journal article" date="2014" name="Front. Microbiol.">
        <title>High frequency of phylogenetically diverse reductive dehalogenase-homologous genes in deep subseafloor sedimentary metagenomes.</title>
        <authorList>
            <person name="Kawai M."/>
            <person name="Futagami T."/>
            <person name="Toyoda A."/>
            <person name="Takaki Y."/>
            <person name="Nishi S."/>
            <person name="Hori S."/>
            <person name="Arai W."/>
            <person name="Tsubouchi T."/>
            <person name="Morono Y."/>
            <person name="Uchiyama I."/>
            <person name="Ito T."/>
            <person name="Fujiyama A."/>
            <person name="Inagaki F."/>
            <person name="Takami H."/>
        </authorList>
    </citation>
    <scope>NUCLEOTIDE SEQUENCE</scope>
    <source>
        <strain evidence="2">Expedition CK06-06</strain>
    </source>
</reference>
<feature type="domain" description="4Fe-4S ferredoxin-type" evidence="1">
    <location>
        <begin position="10"/>
        <end position="39"/>
    </location>
</feature>
<feature type="non-terminal residue" evidence="2">
    <location>
        <position position="1"/>
    </location>
</feature>
<dbReference type="InterPro" id="IPR017896">
    <property type="entry name" value="4Fe4S_Fe-S-bd"/>
</dbReference>
<organism evidence="2">
    <name type="scientific">marine sediment metagenome</name>
    <dbReference type="NCBI Taxonomy" id="412755"/>
    <lineage>
        <taxon>unclassified sequences</taxon>
        <taxon>metagenomes</taxon>
        <taxon>ecological metagenomes</taxon>
    </lineage>
</organism>
<dbReference type="EMBL" id="BARV01045542">
    <property type="protein sequence ID" value="GAI69883.1"/>
    <property type="molecule type" value="Genomic_DNA"/>
</dbReference>
<dbReference type="AlphaFoldDB" id="X1QNR0"/>
<dbReference type="Gene3D" id="3.30.70.20">
    <property type="match status" value="1"/>
</dbReference>
<protein>
    <recommendedName>
        <fullName evidence="1">4Fe-4S ferredoxin-type domain-containing protein</fullName>
    </recommendedName>
</protein>
<dbReference type="PROSITE" id="PS51379">
    <property type="entry name" value="4FE4S_FER_2"/>
    <property type="match status" value="1"/>
</dbReference>
<dbReference type="SUPFAM" id="SSF54862">
    <property type="entry name" value="4Fe-4S ferredoxins"/>
    <property type="match status" value="1"/>
</dbReference>
<proteinExistence type="predicted"/>
<dbReference type="PROSITE" id="PS00198">
    <property type="entry name" value="4FE4S_FER_1"/>
    <property type="match status" value="1"/>
</dbReference>
<sequence length="52" mass="5596">GFQRVVTTFAGEPLGESRCQECGDCVSVCPSGALVFKNGKTNNSYTQTFPTY</sequence>
<name>X1QNR0_9ZZZZ</name>
<gene>
    <name evidence="2" type="ORF">S06H3_66640</name>
</gene>
<accession>X1QNR0</accession>
<feature type="non-terminal residue" evidence="2">
    <location>
        <position position="52"/>
    </location>
</feature>
<dbReference type="InterPro" id="IPR017900">
    <property type="entry name" value="4Fe4S_Fe_S_CS"/>
</dbReference>
<comment type="caution">
    <text evidence="2">The sequence shown here is derived from an EMBL/GenBank/DDBJ whole genome shotgun (WGS) entry which is preliminary data.</text>
</comment>